<reference evidence="3" key="1">
    <citation type="journal article" date="2021" name="Proc. Natl. Acad. Sci. U.S.A.">
        <title>A Catalog of Tens of Thousands of Viruses from Human Metagenomes Reveals Hidden Associations with Chronic Diseases.</title>
        <authorList>
            <person name="Tisza M.J."/>
            <person name="Buck C.B."/>
        </authorList>
    </citation>
    <scope>NUCLEOTIDE SEQUENCE</scope>
    <source>
        <strain evidence="3">CtWaE18</strain>
    </source>
</reference>
<evidence type="ECO:0000313" key="3">
    <source>
        <dbReference type="EMBL" id="DAD87059.1"/>
    </source>
</evidence>
<dbReference type="InterPro" id="IPR010982">
    <property type="entry name" value="Lambda_DNA-bd_dom_sf"/>
</dbReference>
<comment type="similarity">
    <text evidence="1">Belongs to the short-chain fatty acyl-CoA assimilation regulator (ScfR) family.</text>
</comment>
<dbReference type="Gene3D" id="1.10.10.2910">
    <property type="match status" value="1"/>
</dbReference>
<dbReference type="SMART" id="SM00530">
    <property type="entry name" value="HTH_XRE"/>
    <property type="match status" value="1"/>
</dbReference>
<accession>A0A8S5MYV6</accession>
<sequence length="384" mass="43202">MSAEKSPHFYLQNLDPSRIKFARELHGLTKKELAEKIGKTPSAVTQYEAGKSGLSLETFVALAHALSVPFSFFSKLNYPLPAASLGECHFRANRRVPQMERLRAFSFAAQVFSIFSYLADRGVHFPEIAFPTFDGSQVPEREIEKYAVAVRSAANLGLGPIPNMAGLLESLGVRIILLPAREAKLDGFATWFEGTPCVMIDSNSAASRMQFDYAHELAHLVFDEESTPEDPLVERRANRFASAFLMPAASFRADCPPYYRQALFASVKKYWHVSIAAALYRARELGILSEKSYKSAQILRSRAGTRIQEEEEFQPSMPSLLDQAMRLICHDVRLDEMALDLGMSQHRLREILELQNVSPDVLDVMTPPMKKSRIIDFSVYRDVD</sequence>
<dbReference type="Pfam" id="PF01381">
    <property type="entry name" value="HTH_3"/>
    <property type="match status" value="1"/>
</dbReference>
<dbReference type="InterPro" id="IPR052345">
    <property type="entry name" value="Rad_response_metalloprotease"/>
</dbReference>
<dbReference type="PROSITE" id="PS50943">
    <property type="entry name" value="HTH_CROC1"/>
    <property type="match status" value="1"/>
</dbReference>
<feature type="domain" description="HTH cro/C1-type" evidence="2">
    <location>
        <begin position="19"/>
        <end position="73"/>
    </location>
</feature>
<dbReference type="CDD" id="cd00093">
    <property type="entry name" value="HTH_XRE"/>
    <property type="match status" value="1"/>
</dbReference>
<proteinExistence type="inferred from homology"/>
<dbReference type="SUPFAM" id="SSF47413">
    <property type="entry name" value="lambda repressor-like DNA-binding domains"/>
    <property type="match status" value="1"/>
</dbReference>
<evidence type="ECO:0000256" key="1">
    <source>
        <dbReference type="ARBA" id="ARBA00007227"/>
    </source>
</evidence>
<organism evidence="3">
    <name type="scientific">Myoviridae sp. ctWaE18</name>
    <dbReference type="NCBI Taxonomy" id="2826662"/>
    <lineage>
        <taxon>Viruses</taxon>
        <taxon>Duplodnaviria</taxon>
        <taxon>Heunggongvirae</taxon>
        <taxon>Uroviricota</taxon>
        <taxon>Caudoviricetes</taxon>
    </lineage>
</organism>
<dbReference type="InterPro" id="IPR001387">
    <property type="entry name" value="Cro/C1-type_HTH"/>
</dbReference>
<dbReference type="GO" id="GO:0003677">
    <property type="term" value="F:DNA binding"/>
    <property type="evidence" value="ECO:0007669"/>
    <property type="project" value="InterPro"/>
</dbReference>
<dbReference type="PANTHER" id="PTHR43236">
    <property type="entry name" value="ANTITOXIN HIGA1"/>
    <property type="match status" value="1"/>
</dbReference>
<dbReference type="PANTHER" id="PTHR43236:SF1">
    <property type="entry name" value="BLL7220 PROTEIN"/>
    <property type="match status" value="1"/>
</dbReference>
<protein>
    <submittedName>
        <fullName evidence="3">Putative Zn peptidase</fullName>
    </submittedName>
</protein>
<name>A0A8S5MYV6_9CAUD</name>
<dbReference type="EMBL" id="BK015013">
    <property type="protein sequence ID" value="DAD87059.1"/>
    <property type="molecule type" value="Genomic_DNA"/>
</dbReference>
<evidence type="ECO:0000259" key="2">
    <source>
        <dbReference type="PROSITE" id="PS50943"/>
    </source>
</evidence>
<dbReference type="Gene3D" id="1.10.260.40">
    <property type="entry name" value="lambda repressor-like DNA-binding domains"/>
    <property type="match status" value="1"/>
</dbReference>
<dbReference type="InterPro" id="IPR010359">
    <property type="entry name" value="IrrE_HExxH"/>
</dbReference>
<dbReference type="Pfam" id="PF06114">
    <property type="entry name" value="Peptidase_M78"/>
    <property type="match status" value="1"/>
</dbReference>